<reference evidence="1 2" key="1">
    <citation type="submission" date="2018-11" db="EMBL/GenBank/DDBJ databases">
        <title>Sequencing the genomes of 1000 actinobacteria strains.</title>
        <authorList>
            <person name="Klenk H.-P."/>
        </authorList>
    </citation>
    <scope>NUCLEOTIDE SEQUENCE [LARGE SCALE GENOMIC DNA]</scope>
    <source>
        <strain evidence="1 2">DSM 44781</strain>
    </source>
</reference>
<name>A0A3N4RWH3_9ACTN</name>
<comment type="caution">
    <text evidence="1">The sequence shown here is derived from an EMBL/GenBank/DDBJ whole genome shotgun (WGS) entry which is preliminary data.</text>
</comment>
<keyword evidence="2" id="KW-1185">Reference proteome</keyword>
<dbReference type="AlphaFoldDB" id="A0A3N4RWH3"/>
<protein>
    <submittedName>
        <fullName evidence="1">Uncharacterized protein</fullName>
    </submittedName>
</protein>
<evidence type="ECO:0000313" key="1">
    <source>
        <dbReference type="EMBL" id="RPE35329.1"/>
    </source>
</evidence>
<gene>
    <name evidence="1" type="ORF">EDD38_3677</name>
</gene>
<evidence type="ECO:0000313" key="2">
    <source>
        <dbReference type="Proteomes" id="UP000266906"/>
    </source>
</evidence>
<dbReference type="Proteomes" id="UP000266906">
    <property type="component" value="Unassembled WGS sequence"/>
</dbReference>
<proteinExistence type="predicted"/>
<sequence>MPRVGHRGRARAANGGWNRLIRRRTAALCAAAVLTAGCTPYGADTLQAVASGSPARAVARSVAVDRTAWWGGSSYRLTGVTATAQPNGRTEVELVLGVVVESPVPAASALPRVALEQEGVAVSGPLEVQPPPFGRASLTVTVQDVGPPGQLLDPNRLSLVLAAPGAARAVLPIGARSGQDPVDLRPTVLHPSADTVHVGRYRLVLSSARLREDCTGNPLPARAVPIGTTPFVPRSLRALKPGQHSVEVLFEAPAGTTPEQLVLHLTLPDGRRLAPSTPVDATAHPGRPDTVSLAAWFDFYGDTAGTYTLEAADGSVEGAADRPVAVTLRAG</sequence>
<accession>A0A3N4RWH3</accession>
<dbReference type="EMBL" id="RKQG01000001">
    <property type="protein sequence ID" value="RPE35329.1"/>
    <property type="molecule type" value="Genomic_DNA"/>
</dbReference>
<organism evidence="1 2">
    <name type="scientific">Kitasatospora cineracea</name>
    <dbReference type="NCBI Taxonomy" id="88074"/>
    <lineage>
        <taxon>Bacteria</taxon>
        <taxon>Bacillati</taxon>
        <taxon>Actinomycetota</taxon>
        <taxon>Actinomycetes</taxon>
        <taxon>Kitasatosporales</taxon>
        <taxon>Streptomycetaceae</taxon>
        <taxon>Kitasatospora</taxon>
    </lineage>
</organism>